<dbReference type="GO" id="GO:0006310">
    <property type="term" value="P:DNA recombination"/>
    <property type="evidence" value="ECO:0007669"/>
    <property type="project" value="UniProtKB-KW"/>
</dbReference>
<evidence type="ECO:0000313" key="2">
    <source>
        <dbReference type="EMBL" id="KAA6374991.1"/>
    </source>
</evidence>
<evidence type="ECO:0000313" key="3">
    <source>
        <dbReference type="Proteomes" id="UP000324800"/>
    </source>
</evidence>
<organism evidence="2 3">
    <name type="scientific">Streblomastix strix</name>
    <dbReference type="NCBI Taxonomy" id="222440"/>
    <lineage>
        <taxon>Eukaryota</taxon>
        <taxon>Metamonada</taxon>
        <taxon>Preaxostyla</taxon>
        <taxon>Oxymonadida</taxon>
        <taxon>Streblomastigidae</taxon>
        <taxon>Streblomastix</taxon>
    </lineage>
</organism>
<sequence>GCISGEMGSNLINTEIGHIKNIQTMENEHSNIEQMRNNSDFTSIELFLANITTQPLVIPEGKAKVGLRRLVDQILLYIEEQQWEVKFRHIPGINNMEADSLSRLAVSGDYSVDKQTLQQVLEEWGIQITVDCFATRRNTKHHRYFSIESDGLAENWDGMEQPWECETPLLHCPISLIPAVIRKVELEKVKGVLIAPVWRGQVWWTALTRITICQKELGNSQDVLKEGAWMKRNNQKLPPGKIGIFWVEGERRENNYSKNAYQIQDQQDNQYKEQQMDGTEVGKRHACFLTIFAEYWAQQSGTVLHLSTLEQPYLTIANYITYLKPWESDTCIIQARNSISTLFELMGKPMNFIRDKVIEQLMKEHVDRAAKVRKEERYWKLSQLMQYISKQARLRDDNKLNSEQLMKITLKLIMVYTVLRMAEVQRAELRVDNIKEGEILIVTMTMKKPRGPVEQTLKAAQDRTVCPIRWIQSWLDKREVKGELKKEQVWRNRRKEKVWSADRCSKGVKQVLAEAGIEGYYITSIRKTSSSETIDKNMTQIQINRWGGHSDALAIVRVNYDTNNNDIIRNILEQAGKQPELNERCLLFELCPNKQGSSHQRKDCDIIRPQRGLRTTSCRKCELTCFPPRTNIRSHPINNYIVEERLNRTQLQPHWDPSTRQITITAIANALITMTTEIRNTGISMKTQISTITVAIISNAITMMIQITTIATITSNTITTMKQISTIQSKNDQALKRLYVQTLDHIIKKNYTLAPGTLRAIARQLCENLMMHCPPGSDRVIVKIADFGLVKLQEHIQQTMLMSAKGTPLNMAPELVIGDGKADAK</sequence>
<evidence type="ECO:0008006" key="4">
    <source>
        <dbReference type="Google" id="ProtNLM"/>
    </source>
</evidence>
<dbReference type="InterPro" id="IPR011009">
    <property type="entry name" value="Kinase-like_dom_sf"/>
</dbReference>
<proteinExistence type="predicted"/>
<dbReference type="OrthoDB" id="7477527at2759"/>
<dbReference type="Proteomes" id="UP000324800">
    <property type="component" value="Unassembled WGS sequence"/>
</dbReference>
<dbReference type="InterPro" id="IPR013762">
    <property type="entry name" value="Integrase-like_cat_sf"/>
</dbReference>
<gene>
    <name evidence="2" type="ORF">EZS28_029482</name>
</gene>
<dbReference type="EMBL" id="SNRW01011559">
    <property type="protein sequence ID" value="KAA6374991.1"/>
    <property type="molecule type" value="Genomic_DNA"/>
</dbReference>
<dbReference type="InterPro" id="IPR052055">
    <property type="entry name" value="Hepadnavirus_pol/RT"/>
</dbReference>
<dbReference type="InterPro" id="IPR011010">
    <property type="entry name" value="DNA_brk_join_enz"/>
</dbReference>
<reference evidence="2 3" key="1">
    <citation type="submission" date="2019-03" db="EMBL/GenBank/DDBJ databases">
        <title>Single cell metagenomics reveals metabolic interactions within the superorganism composed of flagellate Streblomastix strix and complex community of Bacteroidetes bacteria on its surface.</title>
        <authorList>
            <person name="Treitli S.C."/>
            <person name="Kolisko M."/>
            <person name="Husnik F."/>
            <person name="Keeling P."/>
            <person name="Hampl V."/>
        </authorList>
    </citation>
    <scope>NUCLEOTIDE SEQUENCE [LARGE SCALE GENOMIC DNA]</scope>
    <source>
        <strain evidence="2">ST1C</strain>
    </source>
</reference>
<dbReference type="PANTHER" id="PTHR33050:SF7">
    <property type="entry name" value="RIBONUCLEASE H"/>
    <property type="match status" value="1"/>
</dbReference>
<feature type="non-terminal residue" evidence="2">
    <location>
        <position position="1"/>
    </location>
</feature>
<dbReference type="SUPFAM" id="SSF56112">
    <property type="entry name" value="Protein kinase-like (PK-like)"/>
    <property type="match status" value="1"/>
</dbReference>
<evidence type="ECO:0000256" key="1">
    <source>
        <dbReference type="ARBA" id="ARBA00023172"/>
    </source>
</evidence>
<dbReference type="PANTHER" id="PTHR33050">
    <property type="entry name" value="REVERSE TRANSCRIPTASE DOMAIN-CONTAINING PROTEIN"/>
    <property type="match status" value="1"/>
</dbReference>
<keyword evidence="1" id="KW-0233">DNA recombination</keyword>
<dbReference type="Gene3D" id="1.10.510.10">
    <property type="entry name" value="Transferase(Phosphotransferase) domain 1"/>
    <property type="match status" value="1"/>
</dbReference>
<dbReference type="GO" id="GO:0003677">
    <property type="term" value="F:DNA binding"/>
    <property type="evidence" value="ECO:0007669"/>
    <property type="project" value="InterPro"/>
</dbReference>
<dbReference type="Gene3D" id="1.10.443.10">
    <property type="entry name" value="Intergrase catalytic core"/>
    <property type="match status" value="1"/>
</dbReference>
<feature type="non-terminal residue" evidence="2">
    <location>
        <position position="825"/>
    </location>
</feature>
<protein>
    <recommendedName>
        <fullName evidence="4">Tyr recombinase domain-containing protein</fullName>
    </recommendedName>
</protein>
<dbReference type="SUPFAM" id="SSF56349">
    <property type="entry name" value="DNA breaking-rejoining enzymes"/>
    <property type="match status" value="1"/>
</dbReference>
<comment type="caution">
    <text evidence="2">The sequence shown here is derived from an EMBL/GenBank/DDBJ whole genome shotgun (WGS) entry which is preliminary data.</text>
</comment>
<dbReference type="GO" id="GO:0015074">
    <property type="term" value="P:DNA integration"/>
    <property type="evidence" value="ECO:0007669"/>
    <property type="project" value="InterPro"/>
</dbReference>
<name>A0A5J4UYK2_9EUKA</name>
<accession>A0A5J4UYK2</accession>
<dbReference type="AlphaFoldDB" id="A0A5J4UYK2"/>